<evidence type="ECO:0000256" key="7">
    <source>
        <dbReference type="PROSITE-ProRule" id="PRU00473"/>
    </source>
</evidence>
<dbReference type="Proteomes" id="UP000321083">
    <property type="component" value="Unassembled WGS sequence"/>
</dbReference>
<feature type="transmembrane region" description="Helical" evidence="9">
    <location>
        <begin position="42"/>
        <end position="61"/>
    </location>
</feature>
<keyword evidence="11" id="KW-0966">Cell projection</keyword>
<comment type="subcellular location">
    <subcellularLocation>
        <location evidence="1">Cell membrane</location>
        <topology evidence="1">Single-pass membrane protein</topology>
    </subcellularLocation>
</comment>
<keyword evidence="12" id="KW-1185">Reference proteome</keyword>
<keyword evidence="11" id="KW-0282">Flagellum</keyword>
<evidence type="ECO:0000256" key="3">
    <source>
        <dbReference type="ARBA" id="ARBA00022475"/>
    </source>
</evidence>
<evidence type="ECO:0000313" key="12">
    <source>
        <dbReference type="Proteomes" id="UP000321083"/>
    </source>
</evidence>
<dbReference type="Gene3D" id="3.30.1330.60">
    <property type="entry name" value="OmpA-like domain"/>
    <property type="match status" value="1"/>
</dbReference>
<evidence type="ECO:0000256" key="1">
    <source>
        <dbReference type="ARBA" id="ARBA00004162"/>
    </source>
</evidence>
<dbReference type="PANTHER" id="PTHR30329">
    <property type="entry name" value="STATOR ELEMENT OF FLAGELLAR MOTOR COMPLEX"/>
    <property type="match status" value="1"/>
</dbReference>
<gene>
    <name evidence="11" type="primary">motD</name>
    <name evidence="11" type="ORF">E3A20_06170</name>
</gene>
<protein>
    <submittedName>
        <fullName evidence="11">Flagellar motor protein MotD</fullName>
    </submittedName>
</protein>
<feature type="region of interest" description="Disordered" evidence="8">
    <location>
        <begin position="1"/>
        <end position="36"/>
    </location>
</feature>
<feature type="compositionally biased region" description="Basic and acidic residues" evidence="8">
    <location>
        <begin position="1"/>
        <end position="24"/>
    </location>
</feature>
<evidence type="ECO:0000313" key="11">
    <source>
        <dbReference type="EMBL" id="TWW10733.1"/>
    </source>
</evidence>
<dbReference type="AlphaFoldDB" id="A0A5C6M977"/>
<dbReference type="Pfam" id="PF00691">
    <property type="entry name" value="OmpA"/>
    <property type="match status" value="1"/>
</dbReference>
<feature type="region of interest" description="Disordered" evidence="8">
    <location>
        <begin position="264"/>
        <end position="283"/>
    </location>
</feature>
<proteinExistence type="inferred from homology"/>
<dbReference type="Pfam" id="PF13677">
    <property type="entry name" value="MotB_plug"/>
    <property type="match status" value="1"/>
</dbReference>
<feature type="domain" description="OmpA-like" evidence="10">
    <location>
        <begin position="137"/>
        <end position="265"/>
    </location>
</feature>
<evidence type="ECO:0000256" key="8">
    <source>
        <dbReference type="SAM" id="MobiDB-lite"/>
    </source>
</evidence>
<keyword evidence="5 9" id="KW-1133">Transmembrane helix</keyword>
<accession>A0A5C6M977</accession>
<dbReference type="PROSITE" id="PS51123">
    <property type="entry name" value="OMPA_2"/>
    <property type="match status" value="1"/>
</dbReference>
<dbReference type="GO" id="GO:0005886">
    <property type="term" value="C:plasma membrane"/>
    <property type="evidence" value="ECO:0007669"/>
    <property type="project" value="UniProtKB-SubCell"/>
</dbReference>
<dbReference type="SUPFAM" id="SSF103088">
    <property type="entry name" value="OmpA-like"/>
    <property type="match status" value="1"/>
</dbReference>
<keyword evidence="11" id="KW-0969">Cilium</keyword>
<keyword evidence="6 7" id="KW-0472">Membrane</keyword>
<comment type="caution">
    <text evidence="11">The sequence shown here is derived from an EMBL/GenBank/DDBJ whole genome shotgun (WGS) entry which is preliminary data.</text>
</comment>
<evidence type="ECO:0000256" key="2">
    <source>
        <dbReference type="ARBA" id="ARBA00008914"/>
    </source>
</evidence>
<keyword evidence="3" id="KW-1003">Cell membrane</keyword>
<evidence type="ECO:0000256" key="4">
    <source>
        <dbReference type="ARBA" id="ARBA00022692"/>
    </source>
</evidence>
<dbReference type="InterPro" id="IPR050330">
    <property type="entry name" value="Bact_OuterMem_StrucFunc"/>
</dbReference>
<dbReference type="InterPro" id="IPR036737">
    <property type="entry name" value="OmpA-like_sf"/>
</dbReference>
<comment type="similarity">
    <text evidence="2">Belongs to the MotB family.</text>
</comment>
<organism evidence="11 12">
    <name type="scientific">Planctomyces bekefii</name>
    <dbReference type="NCBI Taxonomy" id="1653850"/>
    <lineage>
        <taxon>Bacteria</taxon>
        <taxon>Pseudomonadati</taxon>
        <taxon>Planctomycetota</taxon>
        <taxon>Planctomycetia</taxon>
        <taxon>Planctomycetales</taxon>
        <taxon>Planctomycetaceae</taxon>
        <taxon>Planctomyces</taxon>
    </lineage>
</organism>
<dbReference type="InterPro" id="IPR006665">
    <property type="entry name" value="OmpA-like"/>
</dbReference>
<reference evidence="11 12" key="1">
    <citation type="submission" date="2019-08" db="EMBL/GenBank/DDBJ databases">
        <title>100 year-old enigma solved: identification of Planctomyces bekefii, the type genus and species of the phylum Planctomycetes.</title>
        <authorList>
            <person name="Svetlana D.N."/>
            <person name="Overmann J."/>
        </authorList>
    </citation>
    <scope>NUCLEOTIDE SEQUENCE [LARGE SCALE GENOMIC DNA]</scope>
    <source>
        <strain evidence="11">Phe10_nw2017</strain>
    </source>
</reference>
<evidence type="ECO:0000256" key="5">
    <source>
        <dbReference type="ARBA" id="ARBA00022989"/>
    </source>
</evidence>
<name>A0A5C6M977_9PLAN</name>
<dbReference type="CDD" id="cd07185">
    <property type="entry name" value="OmpA_C-like"/>
    <property type="match status" value="1"/>
</dbReference>
<dbReference type="PANTHER" id="PTHR30329:SF21">
    <property type="entry name" value="LIPOPROTEIN YIAD-RELATED"/>
    <property type="match status" value="1"/>
</dbReference>
<dbReference type="InterPro" id="IPR025713">
    <property type="entry name" value="MotB-like_N_dom"/>
</dbReference>
<evidence type="ECO:0000256" key="6">
    <source>
        <dbReference type="ARBA" id="ARBA00023136"/>
    </source>
</evidence>
<dbReference type="EMBL" id="SRHE01000080">
    <property type="protein sequence ID" value="TWW10733.1"/>
    <property type="molecule type" value="Genomic_DNA"/>
</dbReference>
<evidence type="ECO:0000259" key="10">
    <source>
        <dbReference type="PROSITE" id="PS51123"/>
    </source>
</evidence>
<reference evidence="11 12" key="2">
    <citation type="submission" date="2019-08" db="EMBL/GenBank/DDBJ databases">
        <authorList>
            <person name="Henke P."/>
        </authorList>
    </citation>
    <scope>NUCLEOTIDE SEQUENCE [LARGE SCALE GENOMIC DNA]</scope>
    <source>
        <strain evidence="11">Phe10_nw2017</strain>
    </source>
</reference>
<evidence type="ECO:0000256" key="9">
    <source>
        <dbReference type="SAM" id="Phobius"/>
    </source>
</evidence>
<sequence length="283" mass="30990">MSDDHEHHGGEGKPSHYEKLDNHGGHGGHGGGAHAEEGEGPWLMSFADMVTLLMCFFILFFSTDKGSIKIENPEELLKKLNQIQKLLAMEQSESKRDQSASQRTASGAYGSIDVFKHDIKSISKELDLVFSVGTPQPGEIELTFLNTRFFKSGDTILTPAAYKMIEVVAKKLKAMDQDAEIVVEGHTDTDPIRSKSFPSNWELSGARAATVVRLFQEYGLNPSRLQASGLAHYRPIAPERDKDGRNIAENKALNRRIVIRVKTPLAESESGKDSGANGKGGAL</sequence>
<keyword evidence="4 9" id="KW-0812">Transmembrane</keyword>